<evidence type="ECO:0000256" key="2">
    <source>
        <dbReference type="SAM" id="Phobius"/>
    </source>
</evidence>
<keyword evidence="2" id="KW-0472">Membrane</keyword>
<feature type="transmembrane region" description="Helical" evidence="2">
    <location>
        <begin position="651"/>
        <end position="677"/>
    </location>
</feature>
<comment type="caution">
    <text evidence="3">The sequence shown here is derived from an EMBL/GenBank/DDBJ whole genome shotgun (WGS) entry which is preliminary data.</text>
</comment>
<organism evidence="3 4">
    <name type="scientific">Naegleria fowleri</name>
    <name type="common">Brain eating amoeba</name>
    <dbReference type="NCBI Taxonomy" id="5763"/>
    <lineage>
        <taxon>Eukaryota</taxon>
        <taxon>Discoba</taxon>
        <taxon>Heterolobosea</taxon>
        <taxon>Tetramitia</taxon>
        <taxon>Eutetramitia</taxon>
        <taxon>Vahlkampfiidae</taxon>
        <taxon>Naegleria</taxon>
    </lineage>
</organism>
<dbReference type="SUPFAM" id="SSF48097">
    <property type="entry name" value="Regulator of G-protein signaling, RGS"/>
    <property type="match status" value="1"/>
</dbReference>
<feature type="region of interest" description="Disordered" evidence="1">
    <location>
        <begin position="100"/>
        <end position="123"/>
    </location>
</feature>
<keyword evidence="2" id="KW-0812">Transmembrane</keyword>
<feature type="transmembrane region" description="Helical" evidence="2">
    <location>
        <begin position="426"/>
        <end position="445"/>
    </location>
</feature>
<dbReference type="AlphaFoldDB" id="A0A6A5BDG2"/>
<name>A0A6A5BDG2_NAEFO</name>
<dbReference type="EMBL" id="VFQX01000066">
    <property type="protein sequence ID" value="KAF0972641.1"/>
    <property type="molecule type" value="Genomic_DNA"/>
</dbReference>
<keyword evidence="4" id="KW-1185">Reference proteome</keyword>
<dbReference type="RefSeq" id="XP_044557355.1">
    <property type="nucleotide sequence ID" value="XM_044712790.1"/>
</dbReference>
<proteinExistence type="predicted"/>
<feature type="transmembrane region" description="Helical" evidence="2">
    <location>
        <begin position="574"/>
        <end position="596"/>
    </location>
</feature>
<dbReference type="GeneID" id="68116107"/>
<gene>
    <name evidence="3" type="ORF">FDP41_008890</name>
</gene>
<evidence type="ECO:0000256" key="1">
    <source>
        <dbReference type="SAM" id="MobiDB-lite"/>
    </source>
</evidence>
<feature type="transmembrane region" description="Helical" evidence="2">
    <location>
        <begin position="617"/>
        <end position="639"/>
    </location>
</feature>
<protein>
    <recommendedName>
        <fullName evidence="5">RGS domain-containing protein</fullName>
    </recommendedName>
</protein>
<dbReference type="OMA" id="FKILCPQ"/>
<feature type="compositionally biased region" description="Polar residues" evidence="1">
    <location>
        <begin position="100"/>
        <end position="114"/>
    </location>
</feature>
<feature type="transmembrane region" description="Helical" evidence="2">
    <location>
        <begin position="489"/>
        <end position="510"/>
    </location>
</feature>
<accession>A0A6A5BDG2</accession>
<feature type="transmembrane region" description="Helical" evidence="2">
    <location>
        <begin position="457"/>
        <end position="477"/>
    </location>
</feature>
<evidence type="ECO:0000313" key="3">
    <source>
        <dbReference type="EMBL" id="KAF0972641.1"/>
    </source>
</evidence>
<dbReference type="OrthoDB" id="10259777at2759"/>
<dbReference type="Proteomes" id="UP000444721">
    <property type="component" value="Unassembled WGS sequence"/>
</dbReference>
<feature type="transmembrane region" description="Helical" evidence="2">
    <location>
        <begin position="36"/>
        <end position="58"/>
    </location>
</feature>
<dbReference type="InterPro" id="IPR036305">
    <property type="entry name" value="RGS_sf"/>
</dbReference>
<keyword evidence="2" id="KW-1133">Transmembrane helix</keyword>
<dbReference type="VEuPathDB" id="AmoebaDB:FDP41_008890"/>
<dbReference type="VEuPathDB" id="AmoebaDB:NfTy_047880"/>
<evidence type="ECO:0008006" key="5">
    <source>
        <dbReference type="Google" id="ProtNLM"/>
    </source>
</evidence>
<reference evidence="3 4" key="1">
    <citation type="journal article" date="2019" name="Sci. Rep.">
        <title>Nanopore sequencing improves the draft genome of the human pathogenic amoeba Naegleria fowleri.</title>
        <authorList>
            <person name="Liechti N."/>
            <person name="Schurch N."/>
            <person name="Bruggmann R."/>
            <person name="Wittwer M."/>
        </authorList>
    </citation>
    <scope>NUCLEOTIDE SEQUENCE [LARGE SCALE GENOMIC DNA]</scope>
    <source>
        <strain evidence="3 4">ATCC 30894</strain>
    </source>
</reference>
<evidence type="ECO:0000313" key="4">
    <source>
        <dbReference type="Proteomes" id="UP000444721"/>
    </source>
</evidence>
<sequence>MSFHSNTQQEYDQSHVRWREDEILNRVKKKKKKERTMTPTLLLIVYVFIMLLLFEIIMRLQNFRVVMASEIRESSPSASPLRLGHAFRVSDDTVEQISSHTSSSLATLKPSTTRHNSHQQQQQSNLYQIVRQVSVTELTNSNNGVIVGGFNYYSIFIWKKFSQIQSLQDLVTFVQTHPQDFWKVYGGNPISNSKRKFKILCPQLYPCQKIWTLMTAGYDKKLIDELFVVEPRSNLYPDCMAGSSLEIGDALLLTSYDFALYVRVNAVVTRKSLFQEVSAVEDENAVMYHPGDFTPIPLFPSEVLIYVSLPMTQPNSKPFIDFVTARTDFSQFTSCNSSRIHDMYILDRVHGVLNFTESDIRLIEQLQGGIKLTIDQSLLSSLVSTQYAQFLQPLSIQNATNLLWNSTCHFCGTRLCLAENIDNGDIMLFAYAIPCLIFYFVFFAFGMYKKPALRKRLLVPYLTPFCIFATEVLWTSLCKNSCRSILVPVSILFSGYGISVYVLVAFRFLFIKNLYKLIKNAQGRKLTFFKWLASEKVGWTLITIIPLFFMILFILPSMFAAIFDLNNLVFINNVFFSILTGFGCGLGVLYSFIDLFANRKLIKEKGIGRYLFFDDPFHIRIDMLAFMLQVFLAILFLVITPANQTQVGSNIIRMLIAIWLLFTSGGFAMMIEIYNMIRARHNSKKTRSSIEQEQGVFEYLLTTNVEFALLFKEYSKAESSIENYYLFERLMEIKKSGRATLTQFQDIEQKFIRQYSLYEINMQHRNRLRFYELLHAIENNKTNQQEFKVRGENVDPNVENIWQILMTETIYNMWDTYSRLQILQQYRNWALVYEIHAKQALDSTASESLNKV</sequence>
<feature type="transmembrane region" description="Helical" evidence="2">
    <location>
        <begin position="537"/>
        <end position="562"/>
    </location>
</feature>
<dbReference type="VEuPathDB" id="AmoebaDB:NF0070320"/>